<dbReference type="GO" id="GO:0005524">
    <property type="term" value="F:ATP binding"/>
    <property type="evidence" value="ECO:0007669"/>
    <property type="project" value="UniProtKB-KW"/>
</dbReference>
<dbReference type="InterPro" id="IPR036890">
    <property type="entry name" value="HATPase_C_sf"/>
</dbReference>
<dbReference type="GO" id="GO:0004674">
    <property type="term" value="F:protein serine/threonine kinase activity"/>
    <property type="evidence" value="ECO:0007669"/>
    <property type="project" value="UniProtKB-KW"/>
</dbReference>
<reference evidence="3 4" key="1">
    <citation type="submission" date="2020-10" db="EMBL/GenBank/DDBJ databases">
        <title>Streptomyces chromofuscus complate genome analysis.</title>
        <authorList>
            <person name="Anwar N."/>
        </authorList>
    </citation>
    <scope>NUCLEOTIDE SEQUENCE [LARGE SCALE GENOMIC DNA]</scope>
    <source>
        <strain evidence="3 4">DSM 40273</strain>
    </source>
</reference>
<dbReference type="PANTHER" id="PTHR35526">
    <property type="entry name" value="ANTI-SIGMA-F FACTOR RSBW-RELATED"/>
    <property type="match status" value="1"/>
</dbReference>
<name>A0A7M2T908_STRCW</name>
<protein>
    <submittedName>
        <fullName evidence="3">ATP-binding protein</fullName>
    </submittedName>
</protein>
<keyword evidence="1" id="KW-0418">Kinase</keyword>
<proteinExistence type="predicted"/>
<dbReference type="KEGG" id="schf:IPT68_01540"/>
<evidence type="ECO:0000313" key="3">
    <source>
        <dbReference type="EMBL" id="QOV44734.1"/>
    </source>
</evidence>
<sequence length="146" mass="15440">MCGNASYDHPGIEATLALPAEAPYVRMARHFGTALLDQWGLTLDERDTAIAVLGELAANAAEHGRSKMAIALALSEFSLRISVVDFGREPGHGGSAVRRAADESGRGMEIVRVLSDRMSVERQTDGYCIEAVLPCGRVSASASGLP</sequence>
<dbReference type="SUPFAM" id="SSF55874">
    <property type="entry name" value="ATPase domain of HSP90 chaperone/DNA topoisomerase II/histidine kinase"/>
    <property type="match status" value="1"/>
</dbReference>
<keyword evidence="1" id="KW-0723">Serine/threonine-protein kinase</keyword>
<dbReference type="EMBL" id="CP063374">
    <property type="protein sequence ID" value="QOV44734.1"/>
    <property type="molecule type" value="Genomic_DNA"/>
</dbReference>
<keyword evidence="1" id="KW-0808">Transferase</keyword>
<evidence type="ECO:0000256" key="1">
    <source>
        <dbReference type="ARBA" id="ARBA00022527"/>
    </source>
</evidence>
<dbReference type="InterPro" id="IPR003594">
    <property type="entry name" value="HATPase_dom"/>
</dbReference>
<keyword evidence="4" id="KW-1185">Reference proteome</keyword>
<dbReference type="RefSeq" id="WP_189697529.1">
    <property type="nucleotide sequence ID" value="NZ_BMTA01000005.1"/>
</dbReference>
<accession>A0A7M2T908</accession>
<organism evidence="3 4">
    <name type="scientific">Streptomyces chromofuscus</name>
    <dbReference type="NCBI Taxonomy" id="42881"/>
    <lineage>
        <taxon>Bacteria</taxon>
        <taxon>Bacillati</taxon>
        <taxon>Actinomycetota</taxon>
        <taxon>Actinomycetes</taxon>
        <taxon>Kitasatosporales</taxon>
        <taxon>Streptomycetaceae</taxon>
        <taxon>Streptomyces</taxon>
    </lineage>
</organism>
<gene>
    <name evidence="3" type="ORF">IPT68_01540</name>
</gene>
<keyword evidence="3" id="KW-0547">Nucleotide-binding</keyword>
<feature type="domain" description="Histidine kinase/HSP90-like ATPase" evidence="2">
    <location>
        <begin position="18"/>
        <end position="131"/>
    </location>
</feature>
<dbReference type="PANTHER" id="PTHR35526:SF3">
    <property type="entry name" value="ANTI-SIGMA-F FACTOR RSBW"/>
    <property type="match status" value="1"/>
</dbReference>
<dbReference type="Gene3D" id="3.30.565.10">
    <property type="entry name" value="Histidine kinase-like ATPase, C-terminal domain"/>
    <property type="match status" value="1"/>
</dbReference>
<dbReference type="AlphaFoldDB" id="A0A7M2T908"/>
<dbReference type="Pfam" id="PF13581">
    <property type="entry name" value="HATPase_c_2"/>
    <property type="match status" value="1"/>
</dbReference>
<evidence type="ECO:0000313" key="4">
    <source>
        <dbReference type="Proteomes" id="UP000594008"/>
    </source>
</evidence>
<evidence type="ECO:0000259" key="2">
    <source>
        <dbReference type="Pfam" id="PF13581"/>
    </source>
</evidence>
<dbReference type="CDD" id="cd16936">
    <property type="entry name" value="HATPase_RsbW-like"/>
    <property type="match status" value="1"/>
</dbReference>
<keyword evidence="3" id="KW-0067">ATP-binding</keyword>
<dbReference type="InterPro" id="IPR050267">
    <property type="entry name" value="Anti-sigma-factor_SerPK"/>
</dbReference>
<dbReference type="Proteomes" id="UP000594008">
    <property type="component" value="Chromosome"/>
</dbReference>